<keyword evidence="1" id="KW-0472">Membrane</keyword>
<dbReference type="EMBL" id="AQPX01000016">
    <property type="protein sequence ID" value="EON72760.1"/>
    <property type="molecule type" value="Genomic_DNA"/>
</dbReference>
<proteinExistence type="predicted"/>
<reference evidence="2 3" key="1">
    <citation type="submission" date="2013-04" db="EMBL/GenBank/DDBJ databases">
        <title>Draft genome of the heavy metal tolerant bacterium Lysinibacillus sphaericus strain OT4b.31.</title>
        <authorList>
            <person name="Pena-Montenegro T.D."/>
            <person name="Dussan J."/>
        </authorList>
    </citation>
    <scope>NUCLEOTIDE SEQUENCE [LARGE SCALE GENOMIC DNA]</scope>
    <source>
        <strain evidence="2 3">OT4b.31</strain>
    </source>
</reference>
<dbReference type="Proteomes" id="UP000013911">
    <property type="component" value="Unassembled WGS sequence"/>
</dbReference>
<evidence type="ECO:0000256" key="1">
    <source>
        <dbReference type="SAM" id="Phobius"/>
    </source>
</evidence>
<evidence type="ECO:0000313" key="3">
    <source>
        <dbReference type="Proteomes" id="UP000013911"/>
    </source>
</evidence>
<keyword evidence="1" id="KW-1133">Transmembrane helix</keyword>
<evidence type="ECO:0000313" key="2">
    <source>
        <dbReference type="EMBL" id="EON72760.1"/>
    </source>
</evidence>
<protein>
    <submittedName>
        <fullName evidence="2">Uncharacterized protein</fullName>
    </submittedName>
</protein>
<name>R7ZF43_LYSSH</name>
<comment type="caution">
    <text evidence="2">The sequence shown here is derived from an EMBL/GenBank/DDBJ whole genome shotgun (WGS) entry which is preliminary data.</text>
</comment>
<sequence>MKSLPQCTWRVIWYAQKQYNIKKSAILQIDIDNLLAGLVEEYITNKTTLMGGLICLLLIHTFFIYVPIIITAHTVVDDFCIQ</sequence>
<dbReference type="AlphaFoldDB" id="R7ZF43"/>
<accession>R7ZF43</accession>
<organism evidence="2 3">
    <name type="scientific">Lysinibacillus sphaericus OT4b.31</name>
    <dbReference type="NCBI Taxonomy" id="1285586"/>
    <lineage>
        <taxon>Bacteria</taxon>
        <taxon>Bacillati</taxon>
        <taxon>Bacillota</taxon>
        <taxon>Bacilli</taxon>
        <taxon>Bacillales</taxon>
        <taxon>Bacillaceae</taxon>
        <taxon>Lysinibacillus</taxon>
    </lineage>
</organism>
<gene>
    <name evidence="2" type="ORF">H131_09583</name>
</gene>
<keyword evidence="1" id="KW-0812">Transmembrane</keyword>
<feature type="transmembrane region" description="Helical" evidence="1">
    <location>
        <begin position="53"/>
        <end position="76"/>
    </location>
</feature>
<dbReference type="HOGENOM" id="CLU_2554214_0_0_9"/>